<accession>A0AAJ1IFM0</accession>
<dbReference type="Gene3D" id="3.40.50.10690">
    <property type="entry name" value="putative lor/sdh protein like domains"/>
    <property type="match status" value="1"/>
</dbReference>
<name>A0AAJ1IFM0_9SPIO</name>
<dbReference type="Proteomes" id="UP001221217">
    <property type="component" value="Unassembled WGS sequence"/>
</dbReference>
<dbReference type="SUPFAM" id="SSF52467">
    <property type="entry name" value="DHS-like NAD/FAD-binding domain"/>
    <property type="match status" value="1"/>
</dbReference>
<sequence length="366" mass="41572">MKYFDRYKMEFYPLSSRKSKVDIEETSIAPNSMAVPLPEPVNSRMETIADEIIRAKNKGRSVILTFGAHTIKNGLGEVLAALAEEEWVTHLATNGAGVIHDWEFAFQGLSSEDVRENVNKGRFGTWEETGFYINLALMNGAYRGFGYGEAIGSMITANGLEIPTESELMTTDIPLWKRAAASDYLELIQAEKLKPGWMEIKHPFADFSIQARAYKKGTPFTSHPMFGHDIIYTHRANRGAAVGRCAERDFLAFADSISNLEDGVYLSIGSAVMSPMIFEKTLSMARNTALRKNKDIRNCSIHVVDLQEETWDWSRGEPPIDNPAYYLRFMKTFNRMGCRIDYTSIDNRDFLLHLYRKLKNKRTESE</sequence>
<dbReference type="AlphaFoldDB" id="A0AAJ1IFM0"/>
<dbReference type="InterPro" id="IPR029035">
    <property type="entry name" value="DHS-like_NAD/FAD-binding_dom"/>
</dbReference>
<protein>
    <recommendedName>
        <fullName evidence="3">Deoxyhypusine synthase</fullName>
    </recommendedName>
</protein>
<organism evidence="1 2">
    <name type="scientific">Candidatus Thalassospirochaeta sargassi</name>
    <dbReference type="NCBI Taxonomy" id="3119039"/>
    <lineage>
        <taxon>Bacteria</taxon>
        <taxon>Pseudomonadati</taxon>
        <taxon>Spirochaetota</taxon>
        <taxon>Spirochaetia</taxon>
        <taxon>Spirochaetales</taxon>
        <taxon>Spirochaetaceae</taxon>
        <taxon>Candidatus Thalassospirochaeta</taxon>
    </lineage>
</organism>
<evidence type="ECO:0000313" key="1">
    <source>
        <dbReference type="EMBL" id="MDC7228419.1"/>
    </source>
</evidence>
<reference evidence="1 2" key="1">
    <citation type="submission" date="2022-12" db="EMBL/GenBank/DDBJ databases">
        <title>Metagenome assembled genome from gulf of manar.</title>
        <authorList>
            <person name="Kohli P."/>
            <person name="Pk S."/>
            <person name="Venkata Ramana C."/>
            <person name="Sasikala C."/>
        </authorList>
    </citation>
    <scope>NUCLEOTIDE SEQUENCE [LARGE SCALE GENOMIC DNA]</scope>
    <source>
        <strain evidence="1">JB008</strain>
    </source>
</reference>
<gene>
    <name evidence="1" type="ORF">PQJ61_16780</name>
</gene>
<evidence type="ECO:0000313" key="2">
    <source>
        <dbReference type="Proteomes" id="UP001221217"/>
    </source>
</evidence>
<evidence type="ECO:0008006" key="3">
    <source>
        <dbReference type="Google" id="ProtNLM"/>
    </source>
</evidence>
<comment type="caution">
    <text evidence="1">The sequence shown here is derived from an EMBL/GenBank/DDBJ whole genome shotgun (WGS) entry which is preliminary data.</text>
</comment>
<proteinExistence type="predicted"/>
<dbReference type="EMBL" id="JAQQAL010000046">
    <property type="protein sequence ID" value="MDC7228419.1"/>
    <property type="molecule type" value="Genomic_DNA"/>
</dbReference>